<dbReference type="PANTHER" id="PTHR35580">
    <property type="entry name" value="CELL SURFACE GLYCOPROTEIN (S-LAYER PROTEIN)-LIKE PROTEIN"/>
    <property type="match status" value="1"/>
</dbReference>
<reference evidence="2" key="1">
    <citation type="journal article" date="2014" name="Front. Microbiol.">
        <title>High frequency of phylogenetically diverse reductive dehalogenase-homologous genes in deep subseafloor sedimentary metagenomes.</title>
        <authorList>
            <person name="Kawai M."/>
            <person name="Futagami T."/>
            <person name="Toyoda A."/>
            <person name="Takaki Y."/>
            <person name="Nishi S."/>
            <person name="Hori S."/>
            <person name="Arai W."/>
            <person name="Tsubouchi T."/>
            <person name="Morono Y."/>
            <person name="Uchiyama I."/>
            <person name="Ito T."/>
            <person name="Fujiyama A."/>
            <person name="Inagaki F."/>
            <person name="Takami H."/>
        </authorList>
    </citation>
    <scope>NUCLEOTIDE SEQUENCE</scope>
    <source>
        <strain evidence="2">Expedition CK06-06</strain>
    </source>
</reference>
<evidence type="ECO:0000313" key="2">
    <source>
        <dbReference type="EMBL" id="GAF95336.1"/>
    </source>
</evidence>
<dbReference type="EMBL" id="BARS01011934">
    <property type="protein sequence ID" value="GAF95336.1"/>
    <property type="molecule type" value="Genomic_DNA"/>
</dbReference>
<dbReference type="InterPro" id="IPR001480">
    <property type="entry name" value="Bulb-type_lectin_dom"/>
</dbReference>
<dbReference type="Pfam" id="PF06739">
    <property type="entry name" value="SBBP"/>
    <property type="match status" value="2"/>
</dbReference>
<dbReference type="AlphaFoldDB" id="X0U7L7"/>
<dbReference type="PANTHER" id="PTHR35580:SF1">
    <property type="entry name" value="PHYTASE-LIKE DOMAIN-CONTAINING PROTEIN"/>
    <property type="match status" value="1"/>
</dbReference>
<dbReference type="SUPFAM" id="SSF101898">
    <property type="entry name" value="NHL repeat"/>
    <property type="match status" value="1"/>
</dbReference>
<evidence type="ECO:0000259" key="1">
    <source>
        <dbReference type="PROSITE" id="PS50927"/>
    </source>
</evidence>
<dbReference type="InterPro" id="IPR052918">
    <property type="entry name" value="Motility_Chemotaxis_Reg"/>
</dbReference>
<protein>
    <recommendedName>
        <fullName evidence="1">Bulb-type lectin domain-containing protein</fullName>
    </recommendedName>
</protein>
<gene>
    <name evidence="2" type="ORF">S01H1_21505</name>
</gene>
<dbReference type="InterPro" id="IPR010620">
    <property type="entry name" value="SBBP_repeat"/>
</dbReference>
<feature type="non-terminal residue" evidence="2">
    <location>
        <position position="206"/>
    </location>
</feature>
<organism evidence="2">
    <name type="scientific">marine sediment metagenome</name>
    <dbReference type="NCBI Taxonomy" id="412755"/>
    <lineage>
        <taxon>unclassified sequences</taxon>
        <taxon>metagenomes</taxon>
        <taxon>ecological metagenomes</taxon>
    </lineage>
</organism>
<comment type="caution">
    <text evidence="2">The sequence shown here is derived from an EMBL/GenBank/DDBJ whole genome shotgun (WGS) entry which is preliminary data.</text>
</comment>
<proteinExistence type="predicted"/>
<feature type="domain" description="Bulb-type lectin" evidence="1">
    <location>
        <begin position="1"/>
        <end position="120"/>
    </location>
</feature>
<accession>X0U7L7</accession>
<dbReference type="InterPro" id="IPR011042">
    <property type="entry name" value="6-blade_b-propeller_TolB-like"/>
</dbReference>
<sequence length="206" mass="22160">MSFIKTFLVVFLVLATSVASAKVHEVWVARYDGAGNSGDRANALAVDADGNVYVTGQSRGTGYNDDYATVKYAPNGDTVWVRRYSGPGNYPDRANALALDAAGNVYVTGESYVSTRYYDYATLKYDADGNELWAARYNGPEDQSDIANAVAVDGSGNVYVTGYASCSGGSVDYATIKYDPNGDTLWVRFYGGAYNGEDYAYDLAVD</sequence>
<name>X0U7L7_9ZZZZ</name>
<dbReference type="PROSITE" id="PS50927">
    <property type="entry name" value="BULB_LECTIN"/>
    <property type="match status" value="1"/>
</dbReference>
<dbReference type="Gene3D" id="2.120.10.30">
    <property type="entry name" value="TolB, C-terminal domain"/>
    <property type="match status" value="1"/>
</dbReference>